<protein>
    <recommendedName>
        <fullName evidence="4">Nitrogen fixation protein FixH</fullName>
    </recommendedName>
</protein>
<evidence type="ECO:0008006" key="4">
    <source>
        <dbReference type="Google" id="ProtNLM"/>
    </source>
</evidence>
<dbReference type="AlphaFoldDB" id="A0A2N9YE03"/>
<dbReference type="EMBL" id="CP018889">
    <property type="protein sequence ID" value="AUI68710.2"/>
    <property type="molecule type" value="Genomic_DNA"/>
</dbReference>
<dbReference type="Proteomes" id="UP000234271">
    <property type="component" value="Chromosome"/>
</dbReference>
<reference evidence="3" key="1">
    <citation type="submission" date="2016-12" db="EMBL/GenBank/DDBJ databases">
        <title>Complete Genome Sequence of Beggiatoa leptomitiformis D-401.</title>
        <authorList>
            <person name="Fomenkov A."/>
            <person name="Vincze T."/>
            <person name="Grabovich M."/>
            <person name="Anton B.P."/>
            <person name="Dubinina G."/>
            <person name="Orlova M."/>
            <person name="Belousova E."/>
            <person name="Roberts R.J."/>
        </authorList>
    </citation>
    <scope>NUCLEOTIDE SEQUENCE [LARGE SCALE GENOMIC DNA]</scope>
    <source>
        <strain evidence="3">D-401</strain>
    </source>
</reference>
<organism evidence="2 3">
    <name type="scientific">Beggiatoa leptomitoformis</name>
    <dbReference type="NCBI Taxonomy" id="288004"/>
    <lineage>
        <taxon>Bacteria</taxon>
        <taxon>Pseudomonadati</taxon>
        <taxon>Pseudomonadota</taxon>
        <taxon>Gammaproteobacteria</taxon>
        <taxon>Thiotrichales</taxon>
        <taxon>Thiotrichaceae</taxon>
        <taxon>Beggiatoa</taxon>
    </lineage>
</organism>
<feature type="transmembrane region" description="Helical" evidence="1">
    <location>
        <begin position="17"/>
        <end position="36"/>
    </location>
</feature>
<name>A0A2N9YE03_9GAMM</name>
<keyword evidence="1" id="KW-0472">Membrane</keyword>
<keyword evidence="1" id="KW-1133">Transmembrane helix</keyword>
<evidence type="ECO:0000313" key="2">
    <source>
        <dbReference type="EMBL" id="AUI68710.2"/>
    </source>
</evidence>
<evidence type="ECO:0000256" key="1">
    <source>
        <dbReference type="SAM" id="Phobius"/>
    </source>
</evidence>
<accession>A0A2N9YE03</accession>
<dbReference type="Pfam" id="PF05751">
    <property type="entry name" value="FixH"/>
    <property type="match status" value="2"/>
</dbReference>
<keyword evidence="1" id="KW-0812">Transmembrane</keyword>
<evidence type="ECO:0000313" key="3">
    <source>
        <dbReference type="Proteomes" id="UP000234271"/>
    </source>
</evidence>
<gene>
    <name evidence="2" type="ORF">BLE401_08330</name>
</gene>
<keyword evidence="3" id="KW-1185">Reference proteome</keyword>
<dbReference type="InterPro" id="IPR008620">
    <property type="entry name" value="FixH"/>
</dbReference>
<proteinExistence type="predicted"/>
<sequence>MIMSTEKIFTRWYKEPFVWFIIFFPLTAVIAGFFTLDLAIESNDGMVADDYYKSGLAINMTLERDKEAIALGLKAHIQLDKVSKSLLLTLKASPTYQYPETITLSFLHHTQSGYDQTQVLKRVGDDSYQGVFPELIDGNWYVLLNTDKTDKSTTDKEWRLLKSVHTPLTELSIEPNSVTAASDYYNDGLAVSISVAQDQEAVNQRLEAYLQLDKPHNPLLLTLKALPTFQYPEMITLSFFHQTQGNYTQTQVLKRVGDDRYEGVVPELAEGNWYVQLNATTVEKNTQTKAWRLLKYVHIPLIEKELIVKSFFVTR</sequence>